<dbReference type="KEGG" id="cyt:cce_2987"/>
<accession>B1WW02</accession>
<dbReference type="InterPro" id="IPR050126">
    <property type="entry name" value="Ap4A_hydrolase"/>
</dbReference>
<sequence length="260" mass="29251">MLTSPSSSQPATSERRIVIGDVHGHYDTLNLLLEAIAPNQDDQVYFLGDLIDRGPQSSQVVELVMKHRYHCLLGNHEYMLLETVGKGGINSHQLQGWLYGGGYSTLVSYDHHIPQEHINWMKTLPTYLDLGDVWLVHGGIDPNIPLQEQTAQQFCWVRDDFHGMKKPYFEDKLIIIGHTITFTFPGILPGKLVAGAGWLDIDTGAYHPQSGWLSALDLSTETVYQVHRQHKTKRILPLAEVVVKIDPSVVKAKRAKQRVS</sequence>
<dbReference type="Gene3D" id="3.60.21.10">
    <property type="match status" value="1"/>
</dbReference>
<dbReference type="STRING" id="43989.cce_2987"/>
<dbReference type="GO" id="GO:0008803">
    <property type="term" value="F:bis(5'-nucleosyl)-tetraphosphatase (symmetrical) activity"/>
    <property type="evidence" value="ECO:0007669"/>
    <property type="project" value="TreeGrafter"/>
</dbReference>
<protein>
    <submittedName>
        <fullName evidence="2">Serine/threonine protein phosphatase</fullName>
    </submittedName>
</protein>
<name>B1WW02_CROS5</name>
<dbReference type="AlphaFoldDB" id="B1WW02"/>
<dbReference type="eggNOG" id="COG0639">
    <property type="taxonomic scope" value="Bacteria"/>
</dbReference>
<dbReference type="EMBL" id="CP000806">
    <property type="protein sequence ID" value="ACB52335.1"/>
    <property type="molecule type" value="Genomic_DNA"/>
</dbReference>
<dbReference type="Pfam" id="PF00149">
    <property type="entry name" value="Metallophos"/>
    <property type="match status" value="1"/>
</dbReference>
<dbReference type="InterPro" id="IPR004843">
    <property type="entry name" value="Calcineurin-like_PHP"/>
</dbReference>
<dbReference type="Proteomes" id="UP000001203">
    <property type="component" value="Chromosome circular"/>
</dbReference>
<proteinExistence type="predicted"/>
<dbReference type="GO" id="GO:0110154">
    <property type="term" value="P:RNA decapping"/>
    <property type="evidence" value="ECO:0007669"/>
    <property type="project" value="TreeGrafter"/>
</dbReference>
<dbReference type="GO" id="GO:0016791">
    <property type="term" value="F:phosphatase activity"/>
    <property type="evidence" value="ECO:0007669"/>
    <property type="project" value="TreeGrafter"/>
</dbReference>
<feature type="domain" description="Calcineurin-like phosphoesterase" evidence="1">
    <location>
        <begin position="17"/>
        <end position="179"/>
    </location>
</feature>
<dbReference type="InterPro" id="IPR029052">
    <property type="entry name" value="Metallo-depent_PP-like"/>
</dbReference>
<dbReference type="OrthoDB" id="384253at2"/>
<dbReference type="RefSeq" id="WP_009547708.1">
    <property type="nucleotide sequence ID" value="NC_010546.1"/>
</dbReference>
<evidence type="ECO:0000313" key="2">
    <source>
        <dbReference type="EMBL" id="ACB52335.1"/>
    </source>
</evidence>
<reference evidence="2 3" key="1">
    <citation type="journal article" date="2008" name="Proc. Natl. Acad. Sci. U.S.A.">
        <title>The genome of Cyanothece 51142, a unicellular diazotrophic cyanobacterium important in the marine nitrogen cycle.</title>
        <authorList>
            <person name="Welsh E.A."/>
            <person name="Liberton M."/>
            <person name="Stoeckel J."/>
            <person name="Loh T."/>
            <person name="Elvitigala T."/>
            <person name="Wang C."/>
            <person name="Wollam A."/>
            <person name="Fulton R.S."/>
            <person name="Clifton S.W."/>
            <person name="Jacobs J.M."/>
            <person name="Aurora R."/>
            <person name="Ghosh B.K."/>
            <person name="Sherman L.A."/>
            <person name="Smith R.D."/>
            <person name="Wilson R.K."/>
            <person name="Pakrasi H.B."/>
        </authorList>
    </citation>
    <scope>NUCLEOTIDE SEQUENCE [LARGE SCALE GENOMIC DNA]</scope>
    <source>
        <strain evidence="3">ATCC 51142 / BH68</strain>
    </source>
</reference>
<dbReference type="PANTHER" id="PTHR42850">
    <property type="entry name" value="METALLOPHOSPHOESTERASE"/>
    <property type="match status" value="1"/>
</dbReference>
<gene>
    <name evidence="2" type="ordered locus">cce_2987</name>
</gene>
<dbReference type="PANTHER" id="PTHR42850:SF4">
    <property type="entry name" value="ZINC-DEPENDENT ENDOPOLYPHOSPHATASE"/>
    <property type="match status" value="1"/>
</dbReference>
<keyword evidence="3" id="KW-1185">Reference proteome</keyword>
<dbReference type="CDD" id="cd00144">
    <property type="entry name" value="MPP_PPP_family"/>
    <property type="match status" value="1"/>
</dbReference>
<dbReference type="HOGENOM" id="CLU_023125_4_2_3"/>
<dbReference type="SUPFAM" id="SSF56300">
    <property type="entry name" value="Metallo-dependent phosphatases"/>
    <property type="match status" value="1"/>
</dbReference>
<dbReference type="GO" id="GO:0005737">
    <property type="term" value="C:cytoplasm"/>
    <property type="evidence" value="ECO:0007669"/>
    <property type="project" value="TreeGrafter"/>
</dbReference>
<evidence type="ECO:0000313" key="3">
    <source>
        <dbReference type="Proteomes" id="UP000001203"/>
    </source>
</evidence>
<evidence type="ECO:0000259" key="1">
    <source>
        <dbReference type="Pfam" id="PF00149"/>
    </source>
</evidence>
<organism evidence="2 3">
    <name type="scientific">Crocosphaera subtropica (strain ATCC 51142 / BH68)</name>
    <name type="common">Cyanothece sp. (strain ATCC 51142)</name>
    <dbReference type="NCBI Taxonomy" id="43989"/>
    <lineage>
        <taxon>Bacteria</taxon>
        <taxon>Bacillati</taxon>
        <taxon>Cyanobacteriota</taxon>
        <taxon>Cyanophyceae</taxon>
        <taxon>Oscillatoriophycideae</taxon>
        <taxon>Chroococcales</taxon>
        <taxon>Aphanothecaceae</taxon>
        <taxon>Crocosphaera</taxon>
        <taxon>Crocosphaera subtropica</taxon>
    </lineage>
</organism>